<dbReference type="EMBL" id="ML210182">
    <property type="protein sequence ID" value="TFK25742.1"/>
    <property type="molecule type" value="Genomic_DNA"/>
</dbReference>
<feature type="transmembrane region" description="Helical" evidence="10">
    <location>
        <begin position="473"/>
        <end position="497"/>
    </location>
</feature>
<dbReference type="PANTHER" id="PTHR16228">
    <property type="entry name" value="DIVALENT CATION TRANSPORTER SOLUTE CARRIER FAMILY 41"/>
    <property type="match status" value="1"/>
</dbReference>
<evidence type="ECO:0000256" key="4">
    <source>
        <dbReference type="ARBA" id="ARBA00022692"/>
    </source>
</evidence>
<feature type="transmembrane region" description="Helical" evidence="10">
    <location>
        <begin position="392"/>
        <end position="412"/>
    </location>
</feature>
<feature type="transmembrane region" description="Helical" evidence="10">
    <location>
        <begin position="300"/>
        <end position="325"/>
    </location>
</feature>
<dbReference type="GO" id="GO:0005886">
    <property type="term" value="C:plasma membrane"/>
    <property type="evidence" value="ECO:0007669"/>
    <property type="project" value="TreeGrafter"/>
</dbReference>
<organism evidence="12 13">
    <name type="scientific">Coprinopsis marcescibilis</name>
    <name type="common">Agaric fungus</name>
    <name type="synonym">Psathyrella marcescibilis</name>
    <dbReference type="NCBI Taxonomy" id="230819"/>
    <lineage>
        <taxon>Eukaryota</taxon>
        <taxon>Fungi</taxon>
        <taxon>Dikarya</taxon>
        <taxon>Basidiomycota</taxon>
        <taxon>Agaricomycotina</taxon>
        <taxon>Agaricomycetes</taxon>
        <taxon>Agaricomycetidae</taxon>
        <taxon>Agaricales</taxon>
        <taxon>Agaricineae</taxon>
        <taxon>Psathyrellaceae</taxon>
        <taxon>Coprinopsis</taxon>
    </lineage>
</organism>
<dbReference type="SUPFAM" id="SSF161093">
    <property type="entry name" value="MgtE membrane domain-like"/>
    <property type="match status" value="2"/>
</dbReference>
<evidence type="ECO:0000313" key="12">
    <source>
        <dbReference type="EMBL" id="TFK25742.1"/>
    </source>
</evidence>
<evidence type="ECO:0000259" key="11">
    <source>
        <dbReference type="Pfam" id="PF01769"/>
    </source>
</evidence>
<feature type="transmembrane region" description="Helical" evidence="10">
    <location>
        <begin position="443"/>
        <end position="467"/>
    </location>
</feature>
<evidence type="ECO:0000256" key="1">
    <source>
        <dbReference type="ARBA" id="ARBA00004141"/>
    </source>
</evidence>
<evidence type="ECO:0000256" key="2">
    <source>
        <dbReference type="ARBA" id="ARBA00009749"/>
    </source>
</evidence>
<feature type="transmembrane region" description="Helical" evidence="10">
    <location>
        <begin position="185"/>
        <end position="208"/>
    </location>
</feature>
<feature type="transmembrane region" description="Helical" evidence="10">
    <location>
        <begin position="331"/>
        <end position="352"/>
    </location>
</feature>
<keyword evidence="3" id="KW-0813">Transport</keyword>
<dbReference type="AlphaFoldDB" id="A0A5C3KZ92"/>
<evidence type="ECO:0000256" key="7">
    <source>
        <dbReference type="ARBA" id="ARBA00023065"/>
    </source>
</evidence>
<keyword evidence="7" id="KW-0406">Ion transport</keyword>
<protein>
    <submittedName>
        <fullName evidence="12">Solute carrier family 41 member 1</fullName>
    </submittedName>
</protein>
<keyword evidence="13" id="KW-1185">Reference proteome</keyword>
<comment type="subcellular location">
    <subcellularLocation>
        <location evidence="1">Membrane</location>
        <topology evidence="1">Multi-pass membrane protein</topology>
    </subcellularLocation>
</comment>
<feature type="transmembrane region" description="Helical" evidence="10">
    <location>
        <begin position="258"/>
        <end position="288"/>
    </location>
</feature>
<keyword evidence="5" id="KW-0460">Magnesium</keyword>
<dbReference type="InterPro" id="IPR045349">
    <property type="entry name" value="SLC41A1-3"/>
</dbReference>
<dbReference type="Gene3D" id="1.10.357.20">
    <property type="entry name" value="SLC41 divalent cation transporters, integral membrane domain"/>
    <property type="match status" value="2"/>
</dbReference>
<evidence type="ECO:0000256" key="5">
    <source>
        <dbReference type="ARBA" id="ARBA00022842"/>
    </source>
</evidence>
<feature type="transmembrane region" description="Helical" evidence="10">
    <location>
        <begin position="364"/>
        <end position="386"/>
    </location>
</feature>
<keyword evidence="4 10" id="KW-0812">Transmembrane</keyword>
<keyword evidence="6 10" id="KW-1133">Transmembrane helix</keyword>
<reference evidence="12 13" key="1">
    <citation type="journal article" date="2019" name="Nat. Ecol. Evol.">
        <title>Megaphylogeny resolves global patterns of mushroom evolution.</title>
        <authorList>
            <person name="Varga T."/>
            <person name="Krizsan K."/>
            <person name="Foldi C."/>
            <person name="Dima B."/>
            <person name="Sanchez-Garcia M."/>
            <person name="Sanchez-Ramirez S."/>
            <person name="Szollosi G.J."/>
            <person name="Szarkandi J.G."/>
            <person name="Papp V."/>
            <person name="Albert L."/>
            <person name="Andreopoulos W."/>
            <person name="Angelini C."/>
            <person name="Antonin V."/>
            <person name="Barry K.W."/>
            <person name="Bougher N.L."/>
            <person name="Buchanan P."/>
            <person name="Buyck B."/>
            <person name="Bense V."/>
            <person name="Catcheside P."/>
            <person name="Chovatia M."/>
            <person name="Cooper J."/>
            <person name="Damon W."/>
            <person name="Desjardin D."/>
            <person name="Finy P."/>
            <person name="Geml J."/>
            <person name="Haridas S."/>
            <person name="Hughes K."/>
            <person name="Justo A."/>
            <person name="Karasinski D."/>
            <person name="Kautmanova I."/>
            <person name="Kiss B."/>
            <person name="Kocsube S."/>
            <person name="Kotiranta H."/>
            <person name="LaButti K.M."/>
            <person name="Lechner B.E."/>
            <person name="Liimatainen K."/>
            <person name="Lipzen A."/>
            <person name="Lukacs Z."/>
            <person name="Mihaltcheva S."/>
            <person name="Morgado L.N."/>
            <person name="Niskanen T."/>
            <person name="Noordeloos M.E."/>
            <person name="Ohm R.A."/>
            <person name="Ortiz-Santana B."/>
            <person name="Ovrebo C."/>
            <person name="Racz N."/>
            <person name="Riley R."/>
            <person name="Savchenko A."/>
            <person name="Shiryaev A."/>
            <person name="Soop K."/>
            <person name="Spirin V."/>
            <person name="Szebenyi C."/>
            <person name="Tomsovsky M."/>
            <person name="Tulloss R.E."/>
            <person name="Uehling J."/>
            <person name="Grigoriev I.V."/>
            <person name="Vagvolgyi C."/>
            <person name="Papp T."/>
            <person name="Martin F.M."/>
            <person name="Miettinen O."/>
            <person name="Hibbett D.S."/>
            <person name="Nagy L.G."/>
        </authorList>
    </citation>
    <scope>NUCLEOTIDE SEQUENCE [LARGE SCALE GENOMIC DNA]</scope>
    <source>
        <strain evidence="12 13">CBS 121175</strain>
    </source>
</reference>
<comment type="similarity">
    <text evidence="2">Belongs to the SLC41A transporter family.</text>
</comment>
<feature type="domain" description="SLC41A/MgtE integral membrane" evidence="11">
    <location>
        <begin position="142"/>
        <end position="317"/>
    </location>
</feature>
<evidence type="ECO:0000256" key="6">
    <source>
        <dbReference type="ARBA" id="ARBA00022989"/>
    </source>
</evidence>
<dbReference type="Pfam" id="PF01769">
    <property type="entry name" value="MgtE"/>
    <property type="match status" value="2"/>
</dbReference>
<proteinExistence type="inferred from homology"/>
<dbReference type="InterPro" id="IPR006667">
    <property type="entry name" value="SLC41_membr_dom"/>
</dbReference>
<keyword evidence="8 10" id="KW-0472">Membrane</keyword>
<name>A0A5C3KZ92_COPMA</name>
<feature type="domain" description="SLC41A/MgtE integral membrane" evidence="11">
    <location>
        <begin position="398"/>
        <end position="531"/>
    </location>
</feature>
<dbReference type="InterPro" id="IPR036739">
    <property type="entry name" value="SLC41_membr_dom_sf"/>
</dbReference>
<evidence type="ECO:0000256" key="10">
    <source>
        <dbReference type="SAM" id="Phobius"/>
    </source>
</evidence>
<dbReference type="GO" id="GO:0008324">
    <property type="term" value="F:monoatomic cation transmembrane transporter activity"/>
    <property type="evidence" value="ECO:0007669"/>
    <property type="project" value="InterPro"/>
</dbReference>
<accession>A0A5C3KZ92</accession>
<gene>
    <name evidence="12" type="ORF">FA15DRAFT_679966</name>
</gene>
<evidence type="ECO:0000256" key="8">
    <source>
        <dbReference type="ARBA" id="ARBA00023136"/>
    </source>
</evidence>
<feature type="region of interest" description="Disordered" evidence="9">
    <location>
        <begin position="1"/>
        <end position="62"/>
    </location>
</feature>
<dbReference type="Proteomes" id="UP000307440">
    <property type="component" value="Unassembled WGS sequence"/>
</dbReference>
<evidence type="ECO:0000256" key="9">
    <source>
        <dbReference type="SAM" id="MobiDB-lite"/>
    </source>
</evidence>
<evidence type="ECO:0000313" key="13">
    <source>
        <dbReference type="Proteomes" id="UP000307440"/>
    </source>
</evidence>
<sequence>MNGNSPGKAAVESDVELIEMDDVEDRAVPPMKSSEIPVAANNTRQPRVEDEDESDDDLDNNEGERALLSSTRQRTVHYFPPAHSGSRLQRVRDTWPRVRGIVIESAPTLLLTTISLLFSGKLLDQVARWRAMREVDQLIMIIPAVLNLQGNLEMNLSARLSTAANIGELDDPAVRRQMILGNWTLLQLQAISVSFIAACISLALGQLLPRPTLPPTIGIPSTNSTMPALAMRSLIEHIDPRKPIPHIPLEAHHANTGLATILMVTTTAMTSAFLSGLILASFMCFLILACRRFNLDPDNIAPAVASCLGDLLTLCMIGLVSTLLIPLLHTPFPFILGIAVVVIAVFCLVYTLRNPHVRPLILDGWSSLFGAMIISSATGIVLDVFVSKYEGFAVLAVVISGLPGATGSIFVSRLSTSLHAAKFAITHPTPSASIRILETSPRLAMFTLLAITIPVEIVFLGILSGLGWLDMPLLFVVFSILFFCFAVFASLVIARWLTNWLWAKGRDPDVYALPVHSALMDLIGQLLLVLCFEIVSAMGAKIKTRSLS</sequence>
<dbReference type="PANTHER" id="PTHR16228:SF7">
    <property type="entry name" value="SLC41A_MGTE INTEGRAL MEMBRANE DOMAIN-CONTAINING PROTEIN"/>
    <property type="match status" value="1"/>
</dbReference>
<feature type="compositionally biased region" description="Acidic residues" evidence="9">
    <location>
        <begin position="13"/>
        <end position="24"/>
    </location>
</feature>
<dbReference type="OrthoDB" id="666972at2759"/>
<evidence type="ECO:0000256" key="3">
    <source>
        <dbReference type="ARBA" id="ARBA00022448"/>
    </source>
</evidence>
<feature type="compositionally biased region" description="Acidic residues" evidence="9">
    <location>
        <begin position="49"/>
        <end position="61"/>
    </location>
</feature>